<accession>A0A7H8TKJ9</accession>
<keyword evidence="5" id="KW-1185">Reference proteome</keyword>
<feature type="domain" description="Tryptophan synthase beta chain-like PALP" evidence="3">
    <location>
        <begin position="12"/>
        <end position="301"/>
    </location>
</feature>
<dbReference type="Gene3D" id="3.40.50.1100">
    <property type="match status" value="2"/>
</dbReference>
<organism evidence="4 5">
    <name type="scientific">Streptomyces chartreusis</name>
    <dbReference type="NCBI Taxonomy" id="1969"/>
    <lineage>
        <taxon>Bacteria</taxon>
        <taxon>Bacillati</taxon>
        <taxon>Actinomycetota</taxon>
        <taxon>Actinomycetes</taxon>
        <taxon>Kitasatosporales</taxon>
        <taxon>Streptomycetaceae</taxon>
        <taxon>Streptomyces</taxon>
    </lineage>
</organism>
<dbReference type="AlphaFoldDB" id="A0A7H8TKJ9"/>
<dbReference type="InterPro" id="IPR001926">
    <property type="entry name" value="TrpB-like_PALP"/>
</dbReference>
<dbReference type="InterPro" id="IPR050214">
    <property type="entry name" value="Cys_Synth/Cystath_Beta-Synth"/>
</dbReference>
<keyword evidence="2" id="KW-0663">Pyridoxal phosphate</keyword>
<evidence type="ECO:0000259" key="3">
    <source>
        <dbReference type="Pfam" id="PF00291"/>
    </source>
</evidence>
<comment type="cofactor">
    <cofactor evidence="1">
        <name>pyridoxal 5'-phosphate</name>
        <dbReference type="ChEBI" id="CHEBI:597326"/>
    </cofactor>
</comment>
<dbReference type="Proteomes" id="UP000509418">
    <property type="component" value="Chromosome"/>
</dbReference>
<dbReference type="CDD" id="cd01561">
    <property type="entry name" value="CBS_like"/>
    <property type="match status" value="1"/>
</dbReference>
<evidence type="ECO:0000313" key="4">
    <source>
        <dbReference type="EMBL" id="QKZ24051.1"/>
    </source>
</evidence>
<evidence type="ECO:0000256" key="2">
    <source>
        <dbReference type="ARBA" id="ARBA00022898"/>
    </source>
</evidence>
<protein>
    <submittedName>
        <fullName evidence="4">PLP-dependent cysteine synthase family protein</fullName>
    </submittedName>
</protein>
<proteinExistence type="predicted"/>
<dbReference type="RefSeq" id="WP_176578634.1">
    <property type="nucleotide sequence ID" value="NZ_CBDRGH010000013.1"/>
</dbReference>
<dbReference type="GO" id="GO:1901605">
    <property type="term" value="P:alpha-amino acid metabolic process"/>
    <property type="evidence" value="ECO:0007669"/>
    <property type="project" value="UniProtKB-ARBA"/>
</dbReference>
<dbReference type="EMBL" id="CP056041">
    <property type="protein sequence ID" value="QKZ24051.1"/>
    <property type="molecule type" value="Genomic_DNA"/>
</dbReference>
<evidence type="ECO:0000256" key="1">
    <source>
        <dbReference type="ARBA" id="ARBA00001933"/>
    </source>
</evidence>
<dbReference type="PANTHER" id="PTHR10314">
    <property type="entry name" value="CYSTATHIONINE BETA-SYNTHASE"/>
    <property type="match status" value="1"/>
</dbReference>
<name>A0A7H8TKJ9_STRCX</name>
<evidence type="ECO:0000313" key="5">
    <source>
        <dbReference type="Proteomes" id="UP000509418"/>
    </source>
</evidence>
<sequence length="316" mass="32724">MGLPGIQSSSLDTIGGTPLVRLSRVVPQGAADVLVKVEGSNPTGSYKDRMALAMIEGAERRGALRPGQRVVEYTGGSTGSALAFVCAVKEYPLSIVTSDAFAPEKLRTMRAFGADVTVVPSDGGQITPDLFVRMRDEVDRVIEGEGAFWTDQFHNADALTGYAVLGREILQQAGGDGVAVDVFCAGVGTAGMFAGVSAALREGGGQVRAVALEPTSSPMLTAGKAGPHRVEGIATGIVPPLLTAGSYDEARTIDEAEARRLALPLARQEGIFTGTSGALNVAGALHLAREIGEGRIVVTVAPDTGLKYLTGDLFIE</sequence>
<dbReference type="InterPro" id="IPR036052">
    <property type="entry name" value="TrpB-like_PALP_sf"/>
</dbReference>
<dbReference type="Pfam" id="PF00291">
    <property type="entry name" value="PALP"/>
    <property type="match status" value="1"/>
</dbReference>
<gene>
    <name evidence="4" type="ORF">HUT05_45965</name>
</gene>
<dbReference type="SUPFAM" id="SSF53686">
    <property type="entry name" value="Tryptophan synthase beta subunit-like PLP-dependent enzymes"/>
    <property type="match status" value="1"/>
</dbReference>
<reference evidence="4 5" key="1">
    <citation type="submission" date="2020-06" db="EMBL/GenBank/DDBJ databases">
        <title>Genome mining for natural products.</title>
        <authorList>
            <person name="Zhang B."/>
            <person name="Shi J."/>
            <person name="Ge H."/>
        </authorList>
    </citation>
    <scope>NUCLEOTIDE SEQUENCE [LARGE SCALE GENOMIC DNA]</scope>
    <source>
        <strain evidence="4 5">NA02069</strain>
    </source>
</reference>